<evidence type="ECO:0000256" key="1">
    <source>
        <dbReference type="SAM" id="Phobius"/>
    </source>
</evidence>
<accession>A0A2I1PAG1</accession>
<keyword evidence="3" id="KW-1185">Reference proteome</keyword>
<dbReference type="InterPro" id="IPR043426">
    <property type="entry name" value="MltB-like"/>
</dbReference>
<comment type="caution">
    <text evidence="2">The sequence shown here is derived from an EMBL/GenBank/DDBJ whole genome shotgun (WGS) entry which is preliminary data.</text>
</comment>
<protein>
    <submittedName>
        <fullName evidence="2">Murein transglycosylase</fullName>
    </submittedName>
</protein>
<keyword evidence="1" id="KW-1133">Transmembrane helix</keyword>
<dbReference type="PANTHER" id="PTHR30163">
    <property type="entry name" value="MEMBRANE-BOUND LYTIC MUREIN TRANSGLYCOSYLASE B"/>
    <property type="match status" value="1"/>
</dbReference>
<evidence type="ECO:0000313" key="2">
    <source>
        <dbReference type="EMBL" id="PKZ41614.1"/>
    </source>
</evidence>
<dbReference type="GO" id="GO:0008933">
    <property type="term" value="F:peptidoglycan lytic transglycosylase activity"/>
    <property type="evidence" value="ECO:0007669"/>
    <property type="project" value="TreeGrafter"/>
</dbReference>
<dbReference type="OrthoDB" id="9796191at2"/>
<feature type="transmembrane region" description="Helical" evidence="1">
    <location>
        <begin position="21"/>
        <end position="39"/>
    </location>
</feature>
<sequence>MSAPRARRRRPARRPGRSDRRVWIALVVLGGIVLAWLVATLNPANERADDIPPTALDAYQKAAKGAEEFDRPCHDLDWQVLAGIGRVESKHANGGKLDDTGRADPPIFGARLDGSGAGGNVTGHGDTDGGELDGDAEYDRAVGPMQFIPLTWSELGQDGNGDGQKDPQNIYDASLAAARIICGNQERDLQDDATLRAAIKRYNNSGQYVDEVLTWADRYGR</sequence>
<dbReference type="CDD" id="cd13399">
    <property type="entry name" value="Slt35-like"/>
    <property type="match status" value="1"/>
</dbReference>
<evidence type="ECO:0000313" key="3">
    <source>
        <dbReference type="Proteomes" id="UP000234206"/>
    </source>
</evidence>
<organism evidence="2 3">
    <name type="scientific">Kytococcus schroeteri</name>
    <dbReference type="NCBI Taxonomy" id="138300"/>
    <lineage>
        <taxon>Bacteria</taxon>
        <taxon>Bacillati</taxon>
        <taxon>Actinomycetota</taxon>
        <taxon>Actinomycetes</taxon>
        <taxon>Micrococcales</taxon>
        <taxon>Kytococcaceae</taxon>
        <taxon>Kytococcus</taxon>
    </lineage>
</organism>
<name>A0A2I1PAG1_9MICO</name>
<dbReference type="GO" id="GO:0009253">
    <property type="term" value="P:peptidoglycan catabolic process"/>
    <property type="evidence" value="ECO:0007669"/>
    <property type="project" value="TreeGrafter"/>
</dbReference>
<dbReference type="PANTHER" id="PTHR30163:SF8">
    <property type="entry name" value="LYTIC MUREIN TRANSGLYCOSYLASE"/>
    <property type="match status" value="1"/>
</dbReference>
<dbReference type="RefSeq" id="WP_101849645.1">
    <property type="nucleotide sequence ID" value="NZ_PKIZ01000011.1"/>
</dbReference>
<dbReference type="EMBL" id="PKIZ01000011">
    <property type="protein sequence ID" value="PKZ41614.1"/>
    <property type="molecule type" value="Genomic_DNA"/>
</dbReference>
<dbReference type="Proteomes" id="UP000234206">
    <property type="component" value="Unassembled WGS sequence"/>
</dbReference>
<reference evidence="2 3" key="1">
    <citation type="submission" date="2017-12" db="EMBL/GenBank/DDBJ databases">
        <title>Phylogenetic diversity of female urinary microbiome.</title>
        <authorList>
            <person name="Thomas-White K."/>
            <person name="Wolfe A.J."/>
        </authorList>
    </citation>
    <scope>NUCLEOTIDE SEQUENCE [LARGE SCALE GENOMIC DNA]</scope>
    <source>
        <strain evidence="2 3">UMB1298</strain>
    </source>
</reference>
<dbReference type="SUPFAM" id="SSF53955">
    <property type="entry name" value="Lysozyme-like"/>
    <property type="match status" value="1"/>
</dbReference>
<dbReference type="InterPro" id="IPR023346">
    <property type="entry name" value="Lysozyme-like_dom_sf"/>
</dbReference>
<keyword evidence="1" id="KW-0812">Transmembrane</keyword>
<keyword evidence="1" id="KW-0472">Membrane</keyword>
<dbReference type="Gene3D" id="1.10.530.10">
    <property type="match status" value="1"/>
</dbReference>
<proteinExistence type="predicted"/>
<dbReference type="AlphaFoldDB" id="A0A2I1PAG1"/>
<gene>
    <name evidence="2" type="ORF">CYJ76_06970</name>
</gene>